<dbReference type="VEuPathDB" id="FungiDB:RhiirFUN_007702"/>
<dbReference type="InterPro" id="IPR001878">
    <property type="entry name" value="Znf_CCHC"/>
</dbReference>
<evidence type="ECO:0000259" key="3">
    <source>
        <dbReference type="PROSITE" id="PS50158"/>
    </source>
</evidence>
<dbReference type="AlphaFoldDB" id="U9THE9"/>
<feature type="region of interest" description="Disordered" evidence="2">
    <location>
        <begin position="257"/>
        <end position="281"/>
    </location>
</feature>
<evidence type="ECO:0000256" key="1">
    <source>
        <dbReference type="PROSITE-ProRule" id="PRU00047"/>
    </source>
</evidence>
<dbReference type="GO" id="GO:0008270">
    <property type="term" value="F:zinc ion binding"/>
    <property type="evidence" value="ECO:0007669"/>
    <property type="project" value="UniProtKB-KW"/>
</dbReference>
<dbReference type="Pfam" id="PF08284">
    <property type="entry name" value="RVP_2"/>
    <property type="match status" value="1"/>
</dbReference>
<sequence>MNNRNLLKRHDQLHRTYPNIPLFELADDSCCICHPVLTIPDRYFLRFWNWYSLEIPTLSYSAKTVQYFYEYSQGTVLRQQYLIRKLISSIRYQNASFSYDKLAIKIYTARERFQNFNLDPFVHYQHEDEPLGYELSFITPPTSPILRYPRNFLFINEPLYLEYLFDDENMSNLQNNQGQGQPPNRFNQAPQVNQADIQALTAAVQALTGQMLAPNNLGNAMNTLNATLLNYAGQTTSEITELTKLVAALTEQVTEIGKKVTGNRPPPRSDGRSSNVPSGPNRTIVCYTCGEAGHVSRRCPNNATTTTSVTNPVIASAVTTAPLISTTNDTQSLVQEILKQLNTAIDSEEKSEEKEPSKPINIPPVPHEIPRSAEPTVAADVAEPSSRFAERTNVNNISTTTKKKKAPMIKKKKKTNLQPLISLHVPPYSMVDDIKNQQARITFGQLLEVVPKCRSELIQGIRKPTVRKMNLGEQEIGETATALYCDATIKGTEIPLIIDSGAAGSIVSCQLLKDLKIPIDRPSTTMMINVNGKVLNFPITIRDVTIPINVVVTEAESYAAIVGNDWLSKVKANIDYETSTMNFIWDKQTVEVPVEYRLMPQEKRKLQELVDSNAQSKEESDTDDTDEEETDDDSIKEEEEEFEDDEPEERVFFTMQFEKPKRLMHNRYRNSKRKAEVQKRNSLPESSVILDCKFANVVIDAIYPCEDFVLTNEGIYLEVQDDAS</sequence>
<dbReference type="SUPFAM" id="SSF50630">
    <property type="entry name" value="Acid proteases"/>
    <property type="match status" value="1"/>
</dbReference>
<protein>
    <recommendedName>
        <fullName evidence="3">CCHC-type domain-containing protein</fullName>
    </recommendedName>
</protein>
<evidence type="ECO:0000256" key="2">
    <source>
        <dbReference type="SAM" id="MobiDB-lite"/>
    </source>
</evidence>
<keyword evidence="1" id="KW-0863">Zinc-finger</keyword>
<proteinExistence type="predicted"/>
<keyword evidence="1" id="KW-0479">Metal-binding</keyword>
<dbReference type="EMBL" id="KI295477">
    <property type="protein sequence ID" value="ESA02771.1"/>
    <property type="molecule type" value="Genomic_DNA"/>
</dbReference>
<feature type="compositionally biased region" description="Polar residues" evidence="2">
    <location>
        <begin position="272"/>
        <end position="281"/>
    </location>
</feature>
<dbReference type="Gene3D" id="2.40.70.10">
    <property type="entry name" value="Acid Proteases"/>
    <property type="match status" value="1"/>
</dbReference>
<feature type="domain" description="CCHC-type" evidence="3">
    <location>
        <begin position="286"/>
        <end position="301"/>
    </location>
</feature>
<dbReference type="Gene3D" id="4.10.60.10">
    <property type="entry name" value="Zinc finger, CCHC-type"/>
    <property type="match status" value="1"/>
</dbReference>
<dbReference type="InterPro" id="IPR021109">
    <property type="entry name" value="Peptidase_aspartic_dom_sf"/>
</dbReference>
<keyword evidence="1" id="KW-0862">Zinc</keyword>
<dbReference type="CDD" id="cd00303">
    <property type="entry name" value="retropepsin_like"/>
    <property type="match status" value="1"/>
</dbReference>
<dbReference type="HOGENOM" id="CLU_382236_0_0_1"/>
<reference evidence="4" key="1">
    <citation type="submission" date="2013-07" db="EMBL/GenBank/DDBJ databases">
        <title>The genome of an arbuscular mycorrhizal fungus provides insights into the evolution of the oldest plant symbiosis.</title>
        <authorList>
            <consortium name="DOE Joint Genome Institute"/>
            <person name="Tisserant E."/>
            <person name="Malbreil M."/>
            <person name="Kuo A."/>
            <person name="Kohler A."/>
            <person name="Symeonidi A."/>
            <person name="Balestrini R."/>
            <person name="Charron P."/>
            <person name="Duensing N."/>
            <person name="Frei-dit-Frey N."/>
            <person name="Gianinazzi-Pearson V."/>
            <person name="Gilbert B."/>
            <person name="Handa Y."/>
            <person name="Hijri M."/>
            <person name="Kaul R."/>
            <person name="Kawaguchi M."/>
            <person name="Krajinski F."/>
            <person name="Lammers P."/>
            <person name="Lapierre D."/>
            <person name="Masclaux F.G."/>
            <person name="Murat C."/>
            <person name="Morin E."/>
            <person name="Ndikumana S."/>
            <person name="Pagni M."/>
            <person name="Petitpierre D."/>
            <person name="Requena N."/>
            <person name="Rosikiewicz P."/>
            <person name="Riley R."/>
            <person name="Saito K."/>
            <person name="San Clemente H."/>
            <person name="Shapiro H."/>
            <person name="van Tuinen D."/>
            <person name="Becard G."/>
            <person name="Bonfante P."/>
            <person name="Paszkowski U."/>
            <person name="Shachar-Hill Y."/>
            <person name="Young J.P."/>
            <person name="Sanders I.R."/>
            <person name="Henrissat B."/>
            <person name="Rensing S.A."/>
            <person name="Grigoriev I.V."/>
            <person name="Corradi N."/>
            <person name="Roux C."/>
            <person name="Martin F."/>
        </authorList>
    </citation>
    <scope>NUCLEOTIDE SEQUENCE</scope>
    <source>
        <strain evidence="4">DAOM 197198</strain>
    </source>
</reference>
<dbReference type="SMART" id="SM00343">
    <property type="entry name" value="ZnF_C2HC"/>
    <property type="match status" value="1"/>
</dbReference>
<dbReference type="PROSITE" id="PS50158">
    <property type="entry name" value="ZF_CCHC"/>
    <property type="match status" value="1"/>
</dbReference>
<dbReference type="InterPro" id="IPR036875">
    <property type="entry name" value="Znf_CCHC_sf"/>
</dbReference>
<dbReference type="eggNOG" id="ENOG502SV25">
    <property type="taxonomic scope" value="Eukaryota"/>
</dbReference>
<evidence type="ECO:0000313" key="4">
    <source>
        <dbReference type="EMBL" id="ESA02771.1"/>
    </source>
</evidence>
<organism evidence="4">
    <name type="scientific">Rhizophagus irregularis (strain DAOM 181602 / DAOM 197198 / MUCL 43194)</name>
    <name type="common">Arbuscular mycorrhizal fungus</name>
    <name type="synonym">Glomus intraradices</name>
    <dbReference type="NCBI Taxonomy" id="747089"/>
    <lineage>
        <taxon>Eukaryota</taxon>
        <taxon>Fungi</taxon>
        <taxon>Fungi incertae sedis</taxon>
        <taxon>Mucoromycota</taxon>
        <taxon>Glomeromycotina</taxon>
        <taxon>Glomeromycetes</taxon>
        <taxon>Glomerales</taxon>
        <taxon>Glomeraceae</taxon>
        <taxon>Rhizophagus</taxon>
    </lineage>
</organism>
<feature type="compositionally biased region" description="Basic and acidic residues" evidence="2">
    <location>
        <begin position="347"/>
        <end position="357"/>
    </location>
</feature>
<feature type="region of interest" description="Disordered" evidence="2">
    <location>
        <begin position="607"/>
        <end position="649"/>
    </location>
</feature>
<feature type="compositionally biased region" description="Acidic residues" evidence="2">
    <location>
        <begin position="620"/>
        <end position="648"/>
    </location>
</feature>
<accession>U9THE9</accession>
<feature type="region of interest" description="Disordered" evidence="2">
    <location>
        <begin position="346"/>
        <end position="371"/>
    </location>
</feature>
<dbReference type="SUPFAM" id="SSF57756">
    <property type="entry name" value="Retrovirus zinc finger-like domains"/>
    <property type="match status" value="1"/>
</dbReference>
<dbReference type="GO" id="GO:0003676">
    <property type="term" value="F:nucleic acid binding"/>
    <property type="evidence" value="ECO:0007669"/>
    <property type="project" value="InterPro"/>
</dbReference>
<gene>
    <name evidence="4" type="ORF">GLOINDRAFT_86208</name>
</gene>
<dbReference type="Pfam" id="PF00098">
    <property type="entry name" value="zf-CCHC"/>
    <property type="match status" value="1"/>
</dbReference>
<name>U9THE9_RHIID</name>